<dbReference type="EMBL" id="MU155288">
    <property type="protein sequence ID" value="KAF9476590.1"/>
    <property type="molecule type" value="Genomic_DNA"/>
</dbReference>
<name>A0A9P6CXH4_9AGAR</name>
<evidence type="ECO:0000313" key="3">
    <source>
        <dbReference type="EMBL" id="KAF9476590.1"/>
    </source>
</evidence>
<feature type="region of interest" description="Disordered" evidence="2">
    <location>
        <begin position="161"/>
        <end position="359"/>
    </location>
</feature>
<organism evidence="3 4">
    <name type="scientific">Pholiota conissans</name>
    <dbReference type="NCBI Taxonomy" id="109636"/>
    <lineage>
        <taxon>Eukaryota</taxon>
        <taxon>Fungi</taxon>
        <taxon>Dikarya</taxon>
        <taxon>Basidiomycota</taxon>
        <taxon>Agaricomycotina</taxon>
        <taxon>Agaricomycetes</taxon>
        <taxon>Agaricomycetidae</taxon>
        <taxon>Agaricales</taxon>
        <taxon>Agaricineae</taxon>
        <taxon>Strophariaceae</taxon>
        <taxon>Pholiota</taxon>
    </lineage>
</organism>
<dbReference type="GO" id="GO:0007166">
    <property type="term" value="P:cell surface receptor signaling pathway"/>
    <property type="evidence" value="ECO:0007669"/>
    <property type="project" value="InterPro"/>
</dbReference>
<dbReference type="InterPro" id="IPR036537">
    <property type="entry name" value="Adaptor_Cbl_N_dom_sf"/>
</dbReference>
<evidence type="ECO:0000313" key="4">
    <source>
        <dbReference type="Proteomes" id="UP000807469"/>
    </source>
</evidence>
<sequence length="359" mass="39268">MESLGTAITLLKRVYDRAEDVKVYKGRCEDLKQRCSHLVSTLKADVSGLEGSRVVHFAHEVEGILQDVEYKVTEWSLWSPLKSFYSLGQIKEGLDNLEKEINFMEAEFSEKLGIEMFREQRSLVALQERDHLELVKLMKELKTFVVKPSTVKTVSVPAKKGVDTNEKPKLGTAKPKADTVKPKFEAKKPHVGESKPKIDASKPKTKAPTKVPVAAKPKVDTATKGKTGAAPKPKDTAKAKVALVKPNAGISKPKIYPSKPKKVEESKPKTSTKGPSTAPKEEKAVKPKVDPGIKAKVGTAPKPKDAKKAKVELAKPKVGTPNPKVVATKKAAVGVPKRPVGTKEDLKKRDNKENKNGKK</sequence>
<keyword evidence="1" id="KW-0175">Coiled coil</keyword>
<feature type="compositionally biased region" description="Basic and acidic residues" evidence="2">
    <location>
        <begin position="341"/>
        <end position="359"/>
    </location>
</feature>
<feature type="coiled-coil region" evidence="1">
    <location>
        <begin position="87"/>
        <end position="114"/>
    </location>
</feature>
<evidence type="ECO:0000256" key="2">
    <source>
        <dbReference type="SAM" id="MobiDB-lite"/>
    </source>
</evidence>
<gene>
    <name evidence="3" type="ORF">BDN70DRAFT_995554</name>
</gene>
<protein>
    <submittedName>
        <fullName evidence="3">Uncharacterized protein</fullName>
    </submittedName>
</protein>
<accession>A0A9P6CXH4</accession>
<dbReference type="CDD" id="cd21037">
    <property type="entry name" value="MLKL_NTD"/>
    <property type="match status" value="1"/>
</dbReference>
<feature type="compositionally biased region" description="Basic and acidic residues" evidence="2">
    <location>
        <begin position="161"/>
        <end position="202"/>
    </location>
</feature>
<dbReference type="Proteomes" id="UP000807469">
    <property type="component" value="Unassembled WGS sequence"/>
</dbReference>
<comment type="caution">
    <text evidence="3">The sequence shown here is derived from an EMBL/GenBank/DDBJ whole genome shotgun (WGS) entry which is preliminary data.</text>
</comment>
<feature type="compositionally biased region" description="Basic and acidic residues" evidence="2">
    <location>
        <begin position="279"/>
        <end position="293"/>
    </location>
</feature>
<proteinExistence type="predicted"/>
<feature type="compositionally biased region" description="Low complexity" evidence="2">
    <location>
        <begin position="206"/>
        <end position="216"/>
    </location>
</feature>
<dbReference type="AlphaFoldDB" id="A0A9P6CXH4"/>
<dbReference type="InterPro" id="IPR059179">
    <property type="entry name" value="MLKL-like_MCAfunc"/>
</dbReference>
<feature type="compositionally biased region" description="Low complexity" evidence="2">
    <location>
        <begin position="321"/>
        <end position="337"/>
    </location>
</feature>
<dbReference type="Gene3D" id="1.20.930.20">
    <property type="entry name" value="Adaptor protein Cbl, N-terminal domain"/>
    <property type="match status" value="1"/>
</dbReference>
<evidence type="ECO:0000256" key="1">
    <source>
        <dbReference type="SAM" id="Coils"/>
    </source>
</evidence>
<reference evidence="3" key="1">
    <citation type="submission" date="2020-11" db="EMBL/GenBank/DDBJ databases">
        <authorList>
            <consortium name="DOE Joint Genome Institute"/>
            <person name="Ahrendt S."/>
            <person name="Riley R."/>
            <person name="Andreopoulos W."/>
            <person name="Labutti K."/>
            <person name="Pangilinan J."/>
            <person name="Ruiz-Duenas F.J."/>
            <person name="Barrasa J.M."/>
            <person name="Sanchez-Garcia M."/>
            <person name="Camarero S."/>
            <person name="Miyauchi S."/>
            <person name="Serrano A."/>
            <person name="Linde D."/>
            <person name="Babiker R."/>
            <person name="Drula E."/>
            <person name="Ayuso-Fernandez I."/>
            <person name="Pacheco R."/>
            <person name="Padilla G."/>
            <person name="Ferreira P."/>
            <person name="Barriuso J."/>
            <person name="Kellner H."/>
            <person name="Castanera R."/>
            <person name="Alfaro M."/>
            <person name="Ramirez L."/>
            <person name="Pisabarro A.G."/>
            <person name="Kuo A."/>
            <person name="Tritt A."/>
            <person name="Lipzen A."/>
            <person name="He G."/>
            <person name="Yan M."/>
            <person name="Ng V."/>
            <person name="Cullen D."/>
            <person name="Martin F."/>
            <person name="Rosso M.-N."/>
            <person name="Henrissat B."/>
            <person name="Hibbett D."/>
            <person name="Martinez A.T."/>
            <person name="Grigoriev I.V."/>
        </authorList>
    </citation>
    <scope>NUCLEOTIDE SEQUENCE</scope>
    <source>
        <strain evidence="3">CIRM-BRFM 674</strain>
    </source>
</reference>
<feature type="compositionally biased region" description="Basic and acidic residues" evidence="2">
    <location>
        <begin position="302"/>
        <end position="315"/>
    </location>
</feature>
<keyword evidence="4" id="KW-1185">Reference proteome</keyword>